<dbReference type="InterPro" id="IPR016032">
    <property type="entry name" value="Sig_transdc_resp-reg_C-effctor"/>
</dbReference>
<proteinExistence type="predicted"/>
<dbReference type="Pfam" id="PF00486">
    <property type="entry name" value="Trans_reg_C"/>
    <property type="match status" value="1"/>
</dbReference>
<dbReference type="SUPFAM" id="SSF46894">
    <property type="entry name" value="C-terminal effector domain of the bipartite response regulators"/>
    <property type="match status" value="1"/>
</dbReference>
<evidence type="ECO:0000313" key="3">
    <source>
        <dbReference type="EMBL" id="AYO77247.1"/>
    </source>
</evidence>
<gene>
    <name evidence="3" type="ORF">EBF16_10300</name>
</gene>
<dbReference type="InterPro" id="IPR036388">
    <property type="entry name" value="WH-like_DNA-bd_sf"/>
</dbReference>
<protein>
    <recommendedName>
        <fullName evidence="2">OmpR/PhoB-type domain-containing protein</fullName>
    </recommendedName>
</protein>
<evidence type="ECO:0000256" key="1">
    <source>
        <dbReference type="ARBA" id="ARBA00023125"/>
    </source>
</evidence>
<dbReference type="RefSeq" id="WP_122129688.1">
    <property type="nucleotide sequence ID" value="NZ_CP033230.1"/>
</dbReference>
<evidence type="ECO:0000259" key="2">
    <source>
        <dbReference type="SMART" id="SM00862"/>
    </source>
</evidence>
<dbReference type="InterPro" id="IPR001867">
    <property type="entry name" value="OmpR/PhoB-type_DNA-bd"/>
</dbReference>
<dbReference type="Proteomes" id="UP000280708">
    <property type="component" value="Chromosome"/>
</dbReference>
<dbReference type="GO" id="GO:0003677">
    <property type="term" value="F:DNA binding"/>
    <property type="evidence" value="ECO:0007669"/>
    <property type="project" value="UniProtKB-KW"/>
</dbReference>
<dbReference type="GO" id="GO:0006355">
    <property type="term" value="P:regulation of DNA-templated transcription"/>
    <property type="evidence" value="ECO:0007669"/>
    <property type="project" value="InterPro"/>
</dbReference>
<organism evidence="3 4">
    <name type="scientific">Sphingobium yanoikuyae</name>
    <name type="common">Sphingomonas yanoikuyae</name>
    <dbReference type="NCBI Taxonomy" id="13690"/>
    <lineage>
        <taxon>Bacteria</taxon>
        <taxon>Pseudomonadati</taxon>
        <taxon>Pseudomonadota</taxon>
        <taxon>Alphaproteobacteria</taxon>
        <taxon>Sphingomonadales</taxon>
        <taxon>Sphingomonadaceae</taxon>
        <taxon>Sphingobium</taxon>
    </lineage>
</organism>
<dbReference type="AlphaFoldDB" id="A0A3G2UPU3"/>
<name>A0A3G2UPU3_SPHYA</name>
<reference evidence="3 4" key="1">
    <citation type="submission" date="2018-10" db="EMBL/GenBank/DDBJ databases">
        <title>Characterization and genome analysis of a novel bacterium Sphingobium yanoikuyae SJTF8 capable of degrading PAHs.</title>
        <authorList>
            <person name="Yin C."/>
            <person name="Xiong W."/>
            <person name="Liang R."/>
        </authorList>
    </citation>
    <scope>NUCLEOTIDE SEQUENCE [LARGE SCALE GENOMIC DNA]</scope>
    <source>
        <strain evidence="3 4">SJTF8</strain>
    </source>
</reference>
<accession>A0A3G2UPU3</accession>
<dbReference type="EMBL" id="CP033230">
    <property type="protein sequence ID" value="AYO77247.1"/>
    <property type="molecule type" value="Genomic_DNA"/>
</dbReference>
<dbReference type="GO" id="GO:0000160">
    <property type="term" value="P:phosphorelay signal transduction system"/>
    <property type="evidence" value="ECO:0007669"/>
    <property type="project" value="InterPro"/>
</dbReference>
<evidence type="ECO:0000313" key="4">
    <source>
        <dbReference type="Proteomes" id="UP000280708"/>
    </source>
</evidence>
<dbReference type="SMART" id="SM00862">
    <property type="entry name" value="Trans_reg_C"/>
    <property type="match status" value="1"/>
</dbReference>
<sequence>MMLTTSPMIGLACHSPIRLFVGCDERRIDISGQMRGRFMAQVRMSFPQLLRRAASCDGKEFFLPYREHALLTLLLLNRGKILSRDEIISRLWPCADGGPASGANRITQMVNIIHARSGAEFIEVCPGRGLLIDAPSSGLRAVAA</sequence>
<feature type="domain" description="OmpR/PhoB-type" evidence="2">
    <location>
        <begin position="58"/>
        <end position="132"/>
    </location>
</feature>
<keyword evidence="1" id="KW-0238">DNA-binding</keyword>
<dbReference type="Gene3D" id="1.10.10.10">
    <property type="entry name" value="Winged helix-like DNA-binding domain superfamily/Winged helix DNA-binding domain"/>
    <property type="match status" value="1"/>
</dbReference>